<dbReference type="RefSeq" id="WP_090753746.1">
    <property type="nucleotide sequence ID" value="NZ_FNGE01000004.1"/>
</dbReference>
<protein>
    <submittedName>
        <fullName evidence="1">Uncharacterized protein</fullName>
    </submittedName>
</protein>
<dbReference type="OrthoDB" id="7779121at2"/>
<evidence type="ECO:0000313" key="2">
    <source>
        <dbReference type="Proteomes" id="UP000199555"/>
    </source>
</evidence>
<sequence length="103" mass="12156">MAVTMEHGVAPATRGWRLRELWVRQWQARRDRASGGWQVRRRWVAWRRERLDRQELEQAASLPLYLRKDMGLPLGMPTDGFTNGGRTFFVRGCPDSTLSGWRW</sequence>
<evidence type="ECO:0000313" key="1">
    <source>
        <dbReference type="EMBL" id="SDK90005.1"/>
    </source>
</evidence>
<organism evidence="1 2">
    <name type="scientific">Paracoccus chinensis</name>
    <dbReference type="NCBI Taxonomy" id="525640"/>
    <lineage>
        <taxon>Bacteria</taxon>
        <taxon>Pseudomonadati</taxon>
        <taxon>Pseudomonadota</taxon>
        <taxon>Alphaproteobacteria</taxon>
        <taxon>Rhodobacterales</taxon>
        <taxon>Paracoccaceae</taxon>
        <taxon>Paracoccus</taxon>
    </lineage>
</organism>
<dbReference type="EMBL" id="FNGE01000004">
    <property type="protein sequence ID" value="SDK90005.1"/>
    <property type="molecule type" value="Genomic_DNA"/>
</dbReference>
<accession>A0A1G9FNS9</accession>
<proteinExistence type="predicted"/>
<name>A0A1G9FNS9_9RHOB</name>
<gene>
    <name evidence="1" type="ORF">SAMN04487971_10425</name>
</gene>
<dbReference type="AlphaFoldDB" id="A0A1G9FNS9"/>
<dbReference type="Proteomes" id="UP000199555">
    <property type="component" value="Unassembled WGS sequence"/>
</dbReference>
<keyword evidence="2" id="KW-1185">Reference proteome</keyword>
<reference evidence="2" key="1">
    <citation type="submission" date="2016-10" db="EMBL/GenBank/DDBJ databases">
        <authorList>
            <person name="Varghese N."/>
            <person name="Submissions S."/>
        </authorList>
    </citation>
    <scope>NUCLEOTIDE SEQUENCE [LARGE SCALE GENOMIC DNA]</scope>
    <source>
        <strain evidence="2">CGMCC 1.7655</strain>
    </source>
</reference>